<accession>A0A2Z7D966</accession>
<evidence type="ECO:0000313" key="1">
    <source>
        <dbReference type="EMBL" id="KZV56258.1"/>
    </source>
</evidence>
<keyword evidence="2" id="KW-1185">Reference proteome</keyword>
<protein>
    <submittedName>
        <fullName evidence="1">tRNA pseudouridine synthase</fullName>
    </submittedName>
</protein>
<name>A0A2Z7D966_9LAMI</name>
<dbReference type="AlphaFoldDB" id="A0A2Z7D966"/>
<dbReference type="EMBL" id="KQ988204">
    <property type="protein sequence ID" value="KZV56258.1"/>
    <property type="molecule type" value="Genomic_DNA"/>
</dbReference>
<reference evidence="1 2" key="1">
    <citation type="journal article" date="2015" name="Proc. Natl. Acad. Sci. U.S.A.">
        <title>The resurrection genome of Boea hygrometrica: A blueprint for survival of dehydration.</title>
        <authorList>
            <person name="Xiao L."/>
            <person name="Yang G."/>
            <person name="Zhang L."/>
            <person name="Yang X."/>
            <person name="Zhao S."/>
            <person name="Ji Z."/>
            <person name="Zhou Q."/>
            <person name="Hu M."/>
            <person name="Wang Y."/>
            <person name="Chen M."/>
            <person name="Xu Y."/>
            <person name="Jin H."/>
            <person name="Xiao X."/>
            <person name="Hu G."/>
            <person name="Bao F."/>
            <person name="Hu Y."/>
            <person name="Wan P."/>
            <person name="Li L."/>
            <person name="Deng X."/>
            <person name="Kuang T."/>
            <person name="Xiang C."/>
            <person name="Zhu J.K."/>
            <person name="Oliver M.J."/>
            <person name="He Y."/>
        </authorList>
    </citation>
    <scope>NUCLEOTIDE SEQUENCE [LARGE SCALE GENOMIC DNA]</scope>
    <source>
        <strain evidence="2">cv. XS01</strain>
    </source>
</reference>
<evidence type="ECO:0000313" key="2">
    <source>
        <dbReference type="Proteomes" id="UP000250235"/>
    </source>
</evidence>
<organism evidence="1 2">
    <name type="scientific">Dorcoceras hygrometricum</name>
    <dbReference type="NCBI Taxonomy" id="472368"/>
    <lineage>
        <taxon>Eukaryota</taxon>
        <taxon>Viridiplantae</taxon>
        <taxon>Streptophyta</taxon>
        <taxon>Embryophyta</taxon>
        <taxon>Tracheophyta</taxon>
        <taxon>Spermatophyta</taxon>
        <taxon>Magnoliopsida</taxon>
        <taxon>eudicotyledons</taxon>
        <taxon>Gunneridae</taxon>
        <taxon>Pentapetalae</taxon>
        <taxon>asterids</taxon>
        <taxon>lamiids</taxon>
        <taxon>Lamiales</taxon>
        <taxon>Gesneriaceae</taxon>
        <taxon>Didymocarpoideae</taxon>
        <taxon>Trichosporeae</taxon>
        <taxon>Loxocarpinae</taxon>
        <taxon>Dorcoceras</taxon>
    </lineage>
</organism>
<dbReference type="Proteomes" id="UP000250235">
    <property type="component" value="Unassembled WGS sequence"/>
</dbReference>
<gene>
    <name evidence="1" type="ORF">F511_29673</name>
</gene>
<proteinExistence type="predicted"/>
<sequence length="117" mass="12881">MEPEELEFDRLLNCFPRGLNLWRFEEKSDIVGIMMSPSVFSVAGVGTSSFGLVGTTTFGISGRDSVVSCVRFQLCERSDVALLSDVHGTPLAETLRFDIAFGRFLEAGDVRKDISLL</sequence>